<reference evidence="1 2" key="1">
    <citation type="submission" date="2019-02" db="EMBL/GenBank/DDBJ databases">
        <title>Deep-cultivation of Planctomycetes and their phenomic and genomic characterization uncovers novel biology.</title>
        <authorList>
            <person name="Wiegand S."/>
            <person name="Jogler M."/>
            <person name="Boedeker C."/>
            <person name="Pinto D."/>
            <person name="Vollmers J."/>
            <person name="Rivas-Marin E."/>
            <person name="Kohn T."/>
            <person name="Peeters S.H."/>
            <person name="Heuer A."/>
            <person name="Rast P."/>
            <person name="Oberbeckmann S."/>
            <person name="Bunk B."/>
            <person name="Jeske O."/>
            <person name="Meyerdierks A."/>
            <person name="Storesund J.E."/>
            <person name="Kallscheuer N."/>
            <person name="Luecker S."/>
            <person name="Lage O.M."/>
            <person name="Pohl T."/>
            <person name="Merkel B.J."/>
            <person name="Hornburger P."/>
            <person name="Mueller R.-W."/>
            <person name="Bruemmer F."/>
            <person name="Labrenz M."/>
            <person name="Spormann A.M."/>
            <person name="Op Den Camp H."/>
            <person name="Overmann J."/>
            <person name="Amann R."/>
            <person name="Jetten M.S.M."/>
            <person name="Mascher T."/>
            <person name="Medema M.H."/>
            <person name="Devos D.P."/>
            <person name="Kaster A.-K."/>
            <person name="Ovreas L."/>
            <person name="Rohde M."/>
            <person name="Galperin M.Y."/>
            <person name="Jogler C."/>
        </authorList>
    </citation>
    <scope>NUCLEOTIDE SEQUENCE [LARGE SCALE GENOMIC DNA]</scope>
    <source>
        <strain evidence="1 2">Pla52n</strain>
    </source>
</reference>
<keyword evidence="2" id="KW-1185">Reference proteome</keyword>
<dbReference type="Gene3D" id="2.60.120.380">
    <property type="match status" value="2"/>
</dbReference>
<dbReference type="EMBL" id="SJPN01000005">
    <property type="protein sequence ID" value="TWU01004.1"/>
    <property type="molecule type" value="Genomic_DNA"/>
</dbReference>
<gene>
    <name evidence="1" type="ORF">Pla52n_43750</name>
</gene>
<evidence type="ECO:0008006" key="3">
    <source>
        <dbReference type="Google" id="ProtNLM"/>
    </source>
</evidence>
<evidence type="ECO:0000313" key="2">
    <source>
        <dbReference type="Proteomes" id="UP000320176"/>
    </source>
</evidence>
<evidence type="ECO:0000313" key="1">
    <source>
        <dbReference type="EMBL" id="TWU01004.1"/>
    </source>
</evidence>
<dbReference type="AlphaFoldDB" id="A0A5C6AS58"/>
<proteinExistence type="predicted"/>
<sequence>MNDLPKTTARLAVAVLAFFAGHLSYVSAQSVCLPAPRLLTTMPMGGQVGSTVEVTVTGESIEGAEQLRFSDPRISALPKLDADGLPLAGKYTVTISPDCPLGIHEARLMTPLGLSTSRVFSVSSLPEVIQEKPTPTAEAPMELAINTICNATMPVRAVNHYSFTANKGQRVLVECAADGIDSKLKAVLIVADEKGRDLMVERRGGAIDFTAPKDGIYQVKVHELTFNGGPEYFYRLAIRDVAGDVIPDPLPSTQQVNAFSWPPPGLSAVAEMREIEPNQDTTQEIGLPCDIAGSFYPAADVDTFEFNAKKGEMWWVEVASQRLGLPTDPSVLVQQIVDEGDDRKYVDVAELNDISSPVKVSSNGYAYDGPPYNAGSSDVLGQFQIQMDGRYRLQLRDLFGGTRNDPRNVYRMVIRKAQPDFALVGWALHMMLRNGDRNALSKPIALRPGATMALEVVVIRKDGFDGPIELRMDHLPEGVAAQGLTIPAKQSRGIMLVTAAEDARQDMSMADFYGTAEIDGQTVTRRCHLASMKWPVKDGKSEIPSPRLLADVPISVSAIEKTPLTISPQEDKVWEAKAGEKLTIPMVQTSNAKFSGANLSLSTFGGDMERNPTFDVSLTADRTEAVIDLAKTKTPPGDYTIAFYGGAVVKYAANPDAADAKTNDIADIIVTQPVHIRVLPEEKK</sequence>
<name>A0A5C6AS58_9BACT</name>
<protein>
    <recommendedName>
        <fullName evidence="3">Serine protease</fullName>
    </recommendedName>
</protein>
<organism evidence="1 2">
    <name type="scientific">Stieleria varia</name>
    <dbReference type="NCBI Taxonomy" id="2528005"/>
    <lineage>
        <taxon>Bacteria</taxon>
        <taxon>Pseudomonadati</taxon>
        <taxon>Planctomycetota</taxon>
        <taxon>Planctomycetia</taxon>
        <taxon>Pirellulales</taxon>
        <taxon>Pirellulaceae</taxon>
        <taxon>Stieleria</taxon>
    </lineage>
</organism>
<dbReference type="RefSeq" id="WP_197454806.1">
    <property type="nucleotide sequence ID" value="NZ_CP151726.1"/>
</dbReference>
<dbReference type="Proteomes" id="UP000320176">
    <property type="component" value="Unassembled WGS sequence"/>
</dbReference>
<accession>A0A5C6AS58</accession>
<comment type="caution">
    <text evidence="1">The sequence shown here is derived from an EMBL/GenBank/DDBJ whole genome shotgun (WGS) entry which is preliminary data.</text>
</comment>